<evidence type="ECO:0000256" key="4">
    <source>
        <dbReference type="ARBA" id="ARBA00023157"/>
    </source>
</evidence>
<proteinExistence type="inferred from homology"/>
<feature type="chain" id="PRO_5002349658" description="X8 domain-containing protein" evidence="8">
    <location>
        <begin position="27"/>
        <end position="560"/>
    </location>
</feature>
<accession>A0A0D9WZW5</accession>
<feature type="region of interest" description="Disordered" evidence="7">
    <location>
        <begin position="273"/>
        <end position="298"/>
    </location>
</feature>
<dbReference type="STRING" id="77586.A0A0D9WZW5"/>
<dbReference type="eggNOG" id="ENOG502QVK5">
    <property type="taxonomic scope" value="Eukaryota"/>
</dbReference>
<dbReference type="Proteomes" id="UP000032180">
    <property type="component" value="Chromosome 7"/>
</dbReference>
<keyword evidence="4" id="KW-1015">Disulfide bond</keyword>
<keyword evidence="5" id="KW-0326">Glycosidase</keyword>
<dbReference type="Gene3D" id="3.20.20.80">
    <property type="entry name" value="Glycosidases"/>
    <property type="match status" value="1"/>
</dbReference>
<dbReference type="Gene3D" id="1.20.58.1040">
    <property type="match status" value="2"/>
</dbReference>
<name>A0A0D9WZW5_9ORYZ</name>
<dbReference type="FunFam" id="3.20.20.80:FF:000074">
    <property type="entry name" value="Hydrolase, hydrolyzing O-glycosyl compounds"/>
    <property type="match status" value="1"/>
</dbReference>
<dbReference type="HOGENOM" id="CLU_024953_3_2_1"/>
<dbReference type="GO" id="GO:0004553">
    <property type="term" value="F:hydrolase activity, hydrolyzing O-glycosyl compounds"/>
    <property type="evidence" value="ECO:0007669"/>
    <property type="project" value="InterPro"/>
</dbReference>
<dbReference type="EnsemblPlants" id="LPERR07G14920.1">
    <property type="protein sequence ID" value="LPERR07G14920.1"/>
    <property type="gene ID" value="LPERR07G14920"/>
</dbReference>
<evidence type="ECO:0000256" key="1">
    <source>
        <dbReference type="ARBA" id="ARBA00008773"/>
    </source>
</evidence>
<dbReference type="InterPro" id="IPR017853">
    <property type="entry name" value="GH"/>
</dbReference>
<protein>
    <recommendedName>
        <fullName evidence="9">X8 domain-containing protein</fullName>
    </recommendedName>
</protein>
<dbReference type="PANTHER" id="PTHR32227">
    <property type="entry name" value="GLUCAN ENDO-1,3-BETA-GLUCOSIDASE BG1-RELATED-RELATED"/>
    <property type="match status" value="1"/>
</dbReference>
<keyword evidence="3" id="KW-0378">Hydrolase</keyword>
<keyword evidence="2 8" id="KW-0732">Signal</keyword>
<dbReference type="InterPro" id="IPR000490">
    <property type="entry name" value="Glyco_hydro_17"/>
</dbReference>
<dbReference type="FunFam" id="1.20.58.1040:FF:000006">
    <property type="entry name" value="Os07g0539400 protein"/>
    <property type="match status" value="1"/>
</dbReference>
<dbReference type="InterPro" id="IPR012946">
    <property type="entry name" value="X8"/>
</dbReference>
<reference evidence="11" key="2">
    <citation type="submission" date="2013-12" db="EMBL/GenBank/DDBJ databases">
        <authorList>
            <person name="Yu Y."/>
            <person name="Lee S."/>
            <person name="de Baynast K."/>
            <person name="Wissotski M."/>
            <person name="Liu L."/>
            <person name="Talag J."/>
            <person name="Goicoechea J."/>
            <person name="Angelova A."/>
            <person name="Jetty R."/>
            <person name="Kudrna D."/>
            <person name="Golser W."/>
            <person name="Rivera L."/>
            <person name="Zhang J."/>
            <person name="Wing R."/>
        </authorList>
    </citation>
    <scope>NUCLEOTIDE SEQUENCE</scope>
</reference>
<evidence type="ECO:0000256" key="3">
    <source>
        <dbReference type="ARBA" id="ARBA00022801"/>
    </source>
</evidence>
<dbReference type="SUPFAM" id="SSF51445">
    <property type="entry name" value="(Trans)glycosidases"/>
    <property type="match status" value="1"/>
</dbReference>
<sequence length="560" mass="59587">MAPTQLLPVLLIGAVFPLLFFSRSEAGEIGVCWGTIADNLPDQSKVVQLLQKNSITMVRIYDTNPKALRSLANTNIKVMVSLPNEMLNSAASSPSYAFQWAKNNVAAYYPATLINGVTVGNEVFDQAPNLTPQLVPAMKNVQAALARLGLANAIKVSTPIAFDSLKESYPPSHGAFKDNLVPVMSHILDFLEQTGSYLMVNLYPFYAYADPSNHISREYATFGPNAGVSVDGVTYYSLFDAELDAVYYAIDRVSSSSASTSFVQGRVRRRKVPVKVSETGHPSAGRVNPSRSMATLADDGSDSVATKANAQAYNNGLTKRVLFGASDMPDVSAYIFALFNEDKKGGPSIERNFGLFYPDETPVYEVDFHGGGGGGGGGACPTKASWCVANSAVGNDRLQGALDWACGNGADCRAIQQGQTCYEPNDLVAHASYAFNDYYQRKGQASGTCDFSGAASIVYRPSSSICDPNPSWCIANAAVGDTRLQAALDYACGSCADCSAIQSGAQCFDPNTKVAHATYAFNDFYQTSGRASGSCDFNGAASIVTQQPKIGNCALPPNNV</sequence>
<dbReference type="AlphaFoldDB" id="A0A0D9WZW5"/>
<dbReference type="Gramene" id="LPERR07G14920.1">
    <property type="protein sequence ID" value="LPERR07G14920.1"/>
    <property type="gene ID" value="LPERR07G14920"/>
</dbReference>
<evidence type="ECO:0000256" key="2">
    <source>
        <dbReference type="ARBA" id="ARBA00022729"/>
    </source>
</evidence>
<dbReference type="Pfam" id="PF00332">
    <property type="entry name" value="Glyco_hydro_17"/>
    <property type="match status" value="1"/>
</dbReference>
<organism evidence="10 11">
    <name type="scientific">Leersia perrieri</name>
    <dbReference type="NCBI Taxonomy" id="77586"/>
    <lineage>
        <taxon>Eukaryota</taxon>
        <taxon>Viridiplantae</taxon>
        <taxon>Streptophyta</taxon>
        <taxon>Embryophyta</taxon>
        <taxon>Tracheophyta</taxon>
        <taxon>Spermatophyta</taxon>
        <taxon>Magnoliopsida</taxon>
        <taxon>Liliopsida</taxon>
        <taxon>Poales</taxon>
        <taxon>Poaceae</taxon>
        <taxon>BOP clade</taxon>
        <taxon>Oryzoideae</taxon>
        <taxon>Oryzeae</taxon>
        <taxon>Oryzinae</taxon>
        <taxon>Leersia</taxon>
    </lineage>
</organism>
<evidence type="ECO:0000256" key="7">
    <source>
        <dbReference type="SAM" id="MobiDB-lite"/>
    </source>
</evidence>
<dbReference type="Pfam" id="PF07983">
    <property type="entry name" value="X8"/>
    <property type="match status" value="2"/>
</dbReference>
<evidence type="ECO:0000313" key="11">
    <source>
        <dbReference type="Proteomes" id="UP000032180"/>
    </source>
</evidence>
<evidence type="ECO:0000259" key="9">
    <source>
        <dbReference type="SMART" id="SM00768"/>
    </source>
</evidence>
<dbReference type="GO" id="GO:0005975">
    <property type="term" value="P:carbohydrate metabolic process"/>
    <property type="evidence" value="ECO:0007669"/>
    <property type="project" value="InterPro"/>
</dbReference>
<dbReference type="FunFam" id="1.20.58.1040:FF:000004">
    <property type="entry name" value="O-Glycosyl hydrolase family 17 protein"/>
    <property type="match status" value="1"/>
</dbReference>
<evidence type="ECO:0000256" key="6">
    <source>
        <dbReference type="RuleBase" id="RU004335"/>
    </source>
</evidence>
<feature type="domain" description="X8" evidence="9">
    <location>
        <begin position="471"/>
        <end position="555"/>
    </location>
</feature>
<comment type="similarity">
    <text evidence="1 6">Belongs to the glycosyl hydrolase 17 family.</text>
</comment>
<feature type="signal peptide" evidence="8">
    <location>
        <begin position="1"/>
        <end position="26"/>
    </location>
</feature>
<dbReference type="InterPro" id="IPR044965">
    <property type="entry name" value="Glyco_hydro_17_plant"/>
</dbReference>
<keyword evidence="11" id="KW-1185">Reference proteome</keyword>
<evidence type="ECO:0000313" key="10">
    <source>
        <dbReference type="EnsemblPlants" id="LPERR07G14920.1"/>
    </source>
</evidence>
<reference evidence="10 11" key="1">
    <citation type="submission" date="2012-08" db="EMBL/GenBank/DDBJ databases">
        <title>Oryza genome evolution.</title>
        <authorList>
            <person name="Wing R.A."/>
        </authorList>
    </citation>
    <scope>NUCLEOTIDE SEQUENCE</scope>
</reference>
<evidence type="ECO:0000256" key="8">
    <source>
        <dbReference type="SAM" id="SignalP"/>
    </source>
</evidence>
<dbReference type="SMART" id="SM00768">
    <property type="entry name" value="X8"/>
    <property type="match status" value="2"/>
</dbReference>
<reference evidence="10" key="3">
    <citation type="submission" date="2015-04" db="UniProtKB">
        <authorList>
            <consortium name="EnsemblPlants"/>
        </authorList>
    </citation>
    <scope>IDENTIFICATION</scope>
</reference>
<feature type="domain" description="X8" evidence="9">
    <location>
        <begin position="385"/>
        <end position="468"/>
    </location>
</feature>
<evidence type="ECO:0000256" key="5">
    <source>
        <dbReference type="ARBA" id="ARBA00023295"/>
    </source>
</evidence>